<dbReference type="SUPFAM" id="SSF103473">
    <property type="entry name" value="MFS general substrate transporter"/>
    <property type="match status" value="1"/>
</dbReference>
<evidence type="ECO:0000259" key="8">
    <source>
        <dbReference type="PROSITE" id="PS50850"/>
    </source>
</evidence>
<feature type="transmembrane region" description="Helical" evidence="7">
    <location>
        <begin position="20"/>
        <end position="41"/>
    </location>
</feature>
<evidence type="ECO:0000256" key="5">
    <source>
        <dbReference type="ARBA" id="ARBA00022989"/>
    </source>
</evidence>
<evidence type="ECO:0000256" key="7">
    <source>
        <dbReference type="SAM" id="Phobius"/>
    </source>
</evidence>
<evidence type="ECO:0000256" key="3">
    <source>
        <dbReference type="ARBA" id="ARBA00022475"/>
    </source>
</evidence>
<evidence type="ECO:0000313" key="9">
    <source>
        <dbReference type="EMBL" id="BDZ39312.1"/>
    </source>
</evidence>
<sequence>MTNRTGQIGSQAKRSAAASFVGGVMEFYDFFIYGAAAALVFPKLFFPDLDPVTGTLAAFATFGVAFLARPAGAVLFGHIGDRYGRKRMLVLTLWLMGGVTFCMGLLPSYAQVGLLAPVLLVVLRIIQGLAAGGELGGAAALAVEAAPRRRRGFLGAFSTAGTNAGTALGSFIFAMVVLLPEDQFAAWGWRIPFLASIVVLLVGFVVRRSIAEPEDFVKAQAATDKQVRRLPFVEVFRKHPKAILVSMFVFAAQNIAFYLVTVFSLNYAYSIDVLVNEYLLHSLTIVTLTNVVAMILWGRSPIASVESPC</sequence>
<feature type="transmembrane region" description="Helical" evidence="7">
    <location>
        <begin position="153"/>
        <end position="178"/>
    </location>
</feature>
<dbReference type="PANTHER" id="PTHR43045:SF1">
    <property type="entry name" value="SHIKIMATE TRANSPORTER"/>
    <property type="match status" value="1"/>
</dbReference>
<name>A0ABM8FUF2_9MICO</name>
<evidence type="ECO:0000256" key="2">
    <source>
        <dbReference type="ARBA" id="ARBA00022448"/>
    </source>
</evidence>
<keyword evidence="3" id="KW-1003">Cell membrane</keyword>
<dbReference type="PANTHER" id="PTHR43045">
    <property type="entry name" value="SHIKIMATE TRANSPORTER"/>
    <property type="match status" value="1"/>
</dbReference>
<keyword evidence="6 7" id="KW-0472">Membrane</keyword>
<dbReference type="RefSeq" id="WP_286299350.1">
    <property type="nucleotide sequence ID" value="NZ_AP027728.1"/>
</dbReference>
<evidence type="ECO:0000256" key="6">
    <source>
        <dbReference type="ARBA" id="ARBA00023136"/>
    </source>
</evidence>
<feature type="transmembrane region" description="Helical" evidence="7">
    <location>
        <begin position="184"/>
        <end position="206"/>
    </location>
</feature>
<comment type="subcellular location">
    <subcellularLocation>
        <location evidence="1">Cell membrane</location>
        <topology evidence="1">Multi-pass membrane protein</topology>
    </subcellularLocation>
</comment>
<feature type="transmembrane region" description="Helical" evidence="7">
    <location>
        <begin position="118"/>
        <end position="141"/>
    </location>
</feature>
<dbReference type="Gene3D" id="1.20.1250.20">
    <property type="entry name" value="MFS general substrate transporter like domains"/>
    <property type="match status" value="1"/>
</dbReference>
<evidence type="ECO:0000313" key="10">
    <source>
        <dbReference type="Proteomes" id="UP001321543"/>
    </source>
</evidence>
<keyword evidence="10" id="KW-1185">Reference proteome</keyword>
<dbReference type="InterPro" id="IPR036259">
    <property type="entry name" value="MFS_trans_sf"/>
</dbReference>
<evidence type="ECO:0000256" key="4">
    <source>
        <dbReference type="ARBA" id="ARBA00022692"/>
    </source>
</evidence>
<keyword evidence="2" id="KW-0813">Transport</keyword>
<protein>
    <recommendedName>
        <fullName evidence="8">Major facilitator superfamily (MFS) profile domain-containing protein</fullName>
    </recommendedName>
</protein>
<dbReference type="InterPro" id="IPR005829">
    <property type="entry name" value="Sugar_transporter_CS"/>
</dbReference>
<feature type="domain" description="Major facilitator superfamily (MFS) profile" evidence="8">
    <location>
        <begin position="15"/>
        <end position="309"/>
    </location>
</feature>
<feature type="transmembrane region" description="Helical" evidence="7">
    <location>
        <begin position="88"/>
        <end position="106"/>
    </location>
</feature>
<dbReference type="Pfam" id="PF07690">
    <property type="entry name" value="MFS_1"/>
    <property type="match status" value="1"/>
</dbReference>
<reference evidence="10" key="1">
    <citation type="journal article" date="2019" name="Int. J. Syst. Evol. Microbiol.">
        <title>The Global Catalogue of Microorganisms (GCM) 10K type strain sequencing project: providing services to taxonomists for standard genome sequencing and annotation.</title>
        <authorList>
            <consortium name="The Broad Institute Genomics Platform"/>
            <consortium name="The Broad Institute Genome Sequencing Center for Infectious Disease"/>
            <person name="Wu L."/>
            <person name="Ma J."/>
        </authorList>
    </citation>
    <scope>NUCLEOTIDE SEQUENCE [LARGE SCALE GENOMIC DNA]</scope>
    <source>
        <strain evidence="10">NBRC 106310</strain>
    </source>
</reference>
<organism evidence="9 10">
    <name type="scientific">Microbacterium suwonense</name>
    <dbReference type="NCBI Taxonomy" id="683047"/>
    <lineage>
        <taxon>Bacteria</taxon>
        <taxon>Bacillati</taxon>
        <taxon>Actinomycetota</taxon>
        <taxon>Actinomycetes</taxon>
        <taxon>Micrococcales</taxon>
        <taxon>Microbacteriaceae</taxon>
        <taxon>Microbacterium</taxon>
    </lineage>
</organism>
<dbReference type="InterPro" id="IPR020846">
    <property type="entry name" value="MFS_dom"/>
</dbReference>
<dbReference type="InterPro" id="IPR011701">
    <property type="entry name" value="MFS"/>
</dbReference>
<keyword evidence="5 7" id="KW-1133">Transmembrane helix</keyword>
<feature type="transmembrane region" description="Helical" evidence="7">
    <location>
        <begin position="242"/>
        <end position="266"/>
    </location>
</feature>
<feature type="transmembrane region" description="Helical" evidence="7">
    <location>
        <begin position="53"/>
        <end position="76"/>
    </location>
</feature>
<gene>
    <name evidence="9" type="ORF">GCM10025863_19260</name>
</gene>
<dbReference type="PROSITE" id="PS50850">
    <property type="entry name" value="MFS"/>
    <property type="match status" value="1"/>
</dbReference>
<accession>A0ABM8FUF2</accession>
<dbReference type="Proteomes" id="UP001321543">
    <property type="component" value="Chromosome"/>
</dbReference>
<proteinExistence type="predicted"/>
<feature type="transmembrane region" description="Helical" evidence="7">
    <location>
        <begin position="278"/>
        <end position="297"/>
    </location>
</feature>
<dbReference type="EMBL" id="AP027728">
    <property type="protein sequence ID" value="BDZ39312.1"/>
    <property type="molecule type" value="Genomic_DNA"/>
</dbReference>
<dbReference type="PROSITE" id="PS00217">
    <property type="entry name" value="SUGAR_TRANSPORT_2"/>
    <property type="match status" value="1"/>
</dbReference>
<evidence type="ECO:0000256" key="1">
    <source>
        <dbReference type="ARBA" id="ARBA00004651"/>
    </source>
</evidence>
<keyword evidence="4 7" id="KW-0812">Transmembrane</keyword>